<reference evidence="3 5" key="1">
    <citation type="submission" date="2016-10" db="EMBL/GenBank/DDBJ databases">
        <authorList>
            <person name="Cai Z."/>
        </authorList>
    </citation>
    <scope>NUCLEOTIDE SEQUENCE [LARGE SCALE GENOMIC DNA]</scope>
    <source>
        <strain evidence="3 5">DSM 25227</strain>
    </source>
</reference>
<evidence type="ECO:0000313" key="4">
    <source>
        <dbReference type="Proteomes" id="UP000245839"/>
    </source>
</evidence>
<proteinExistence type="predicted"/>
<dbReference type="Proteomes" id="UP000251571">
    <property type="component" value="Unassembled WGS sequence"/>
</dbReference>
<protein>
    <submittedName>
        <fullName evidence="3">Uncharacterized protein</fullName>
    </submittedName>
</protein>
<feature type="region of interest" description="Disordered" evidence="1">
    <location>
        <begin position="223"/>
        <end position="247"/>
    </location>
</feature>
<keyword evidence="4" id="KW-1185">Reference proteome</keyword>
<evidence type="ECO:0000313" key="5">
    <source>
        <dbReference type="Proteomes" id="UP000251571"/>
    </source>
</evidence>
<evidence type="ECO:0000256" key="1">
    <source>
        <dbReference type="SAM" id="MobiDB-lite"/>
    </source>
</evidence>
<accession>A0A2Y9B6B5</accession>
<dbReference type="EMBL" id="QGDJ01000014">
    <property type="protein sequence ID" value="PWJ13241.1"/>
    <property type="molecule type" value="Genomic_DNA"/>
</dbReference>
<name>A0A2Y9B6B5_9RHOB</name>
<gene>
    <name evidence="2" type="ORF">BCF38_1143</name>
    <name evidence="3" type="ORF">SAMN05421539_1143</name>
</gene>
<dbReference type="RefSeq" id="WP_109565937.1">
    <property type="nucleotide sequence ID" value="NZ_QGDJ01000014.1"/>
</dbReference>
<dbReference type="AlphaFoldDB" id="A0A2Y9B6B5"/>
<dbReference type="EMBL" id="UETC01000014">
    <property type="protein sequence ID" value="SSA50567.1"/>
    <property type="molecule type" value="Genomic_DNA"/>
</dbReference>
<feature type="compositionally biased region" description="Polar residues" evidence="1">
    <location>
        <begin position="238"/>
        <end position="247"/>
    </location>
</feature>
<reference evidence="2 4" key="2">
    <citation type="submission" date="2018-03" db="EMBL/GenBank/DDBJ databases">
        <title>Genomic Encyclopedia of Archaeal and Bacterial Type Strains, Phase II (KMG-II): from individual species to whole genera.</title>
        <authorList>
            <person name="Goeker M."/>
        </authorList>
    </citation>
    <scope>NUCLEOTIDE SEQUENCE [LARGE SCALE GENOMIC DNA]</scope>
    <source>
        <strain evidence="2 4">DSM 25227</strain>
    </source>
</reference>
<sequence>MRTLLEGALPQTLCPRACEMSPKTAPKPEASPPSLDTMLPVSRSEIDWRRKCIAAFEFQADFPPLFSPMDDLRPQSLVTLGVSTEAAAQGQLVELRPEVARLRAADADLSEQRRVHVTRCAKPECHQQSADTVDRDVMERITMLESHREQKRATIEEEDRRMFEGRAGSKSTVARLRAALSSGGRCQTAARDPALCEAMQARARPKAALRGCRHSARRVVPDAGQAWARPASAGPGSLNGSSEGRLN</sequence>
<evidence type="ECO:0000313" key="2">
    <source>
        <dbReference type="EMBL" id="PWJ13241.1"/>
    </source>
</evidence>
<organism evidence="3 5">
    <name type="scientific">Jannaschia seohaensis</name>
    <dbReference type="NCBI Taxonomy" id="475081"/>
    <lineage>
        <taxon>Bacteria</taxon>
        <taxon>Pseudomonadati</taxon>
        <taxon>Pseudomonadota</taxon>
        <taxon>Alphaproteobacteria</taxon>
        <taxon>Rhodobacterales</taxon>
        <taxon>Roseobacteraceae</taxon>
        <taxon>Jannaschia</taxon>
    </lineage>
</organism>
<dbReference type="Proteomes" id="UP000245839">
    <property type="component" value="Unassembled WGS sequence"/>
</dbReference>
<feature type="region of interest" description="Disordered" evidence="1">
    <location>
        <begin position="18"/>
        <end position="38"/>
    </location>
</feature>
<evidence type="ECO:0000313" key="3">
    <source>
        <dbReference type="EMBL" id="SSA50567.1"/>
    </source>
</evidence>